<protein>
    <recommendedName>
        <fullName evidence="3">Peptidase A2 domain-containing protein</fullName>
    </recommendedName>
</protein>
<dbReference type="eggNOG" id="ENOG5033289">
    <property type="taxonomic scope" value="Bacteria"/>
</dbReference>
<proteinExistence type="predicted"/>
<sequence length="152" mass="17197">MEQRFDLEVSADRPILRLDYLFPGCTALIDTGALFPVWTKSRELLEALGAKVCKRNVLFSGFGGNVYGDIYTLTLQLGSLIYPEMHIMSCENNDIPGYFIFSATMFKNTVYTINDIEKKFIIVTQDHQICRNIIINGEDGIMHVLCETVSSE</sequence>
<organism evidence="1 2">
    <name type="scientific">Eubacterium plexicaudatum ASF492</name>
    <dbReference type="NCBI Taxonomy" id="1235802"/>
    <lineage>
        <taxon>Bacteria</taxon>
        <taxon>Bacillati</taxon>
        <taxon>Bacillota</taxon>
        <taxon>Clostridia</taxon>
        <taxon>Eubacteriales</taxon>
        <taxon>Eubacteriaceae</taxon>
        <taxon>Eubacterium</taxon>
    </lineage>
</organism>
<accession>N2AIZ5</accession>
<dbReference type="EMBL" id="AQFT01000066">
    <property type="protein sequence ID" value="EMZ28001.1"/>
    <property type="molecule type" value="Genomic_DNA"/>
</dbReference>
<dbReference type="STRING" id="1235802.C823_02142"/>
<reference evidence="1 2" key="1">
    <citation type="journal article" date="2014" name="Genome Announc.">
        <title>Draft genome sequences of the altered schaedler flora, a defined bacterial community from gnotobiotic mice.</title>
        <authorList>
            <person name="Wannemuehler M.J."/>
            <person name="Overstreet A.M."/>
            <person name="Ward D.V."/>
            <person name="Phillips G.J."/>
        </authorList>
    </citation>
    <scope>NUCLEOTIDE SEQUENCE [LARGE SCALE GENOMIC DNA]</scope>
    <source>
        <strain evidence="1 2">ASF492</strain>
    </source>
</reference>
<evidence type="ECO:0008006" key="3">
    <source>
        <dbReference type="Google" id="ProtNLM"/>
    </source>
</evidence>
<name>N2AIZ5_9FIRM</name>
<dbReference type="AlphaFoldDB" id="N2AIZ5"/>
<dbReference type="Proteomes" id="UP000012589">
    <property type="component" value="Unassembled WGS sequence"/>
</dbReference>
<dbReference type="HOGENOM" id="CLU_1702008_0_0_9"/>
<dbReference type="PATRIC" id="fig|1235802.3.peg.2277"/>
<gene>
    <name evidence="1" type="ORF">C823_02142</name>
</gene>
<evidence type="ECO:0000313" key="1">
    <source>
        <dbReference type="EMBL" id="EMZ28001.1"/>
    </source>
</evidence>
<keyword evidence="2" id="KW-1185">Reference proteome</keyword>
<evidence type="ECO:0000313" key="2">
    <source>
        <dbReference type="Proteomes" id="UP000012589"/>
    </source>
</evidence>
<dbReference type="OrthoDB" id="2041882at2"/>
<comment type="caution">
    <text evidence="1">The sequence shown here is derived from an EMBL/GenBank/DDBJ whole genome shotgun (WGS) entry which is preliminary data.</text>
</comment>